<protein>
    <submittedName>
        <fullName evidence="3">Indole-3-pyruvate monooxygenase YUCCA3</fullName>
    </submittedName>
</protein>
<accession>A0A369JHC4</accession>
<dbReference type="PANTHER" id="PTHR43539">
    <property type="entry name" value="FLAVIN-BINDING MONOOXYGENASE-LIKE PROTEIN (AFU_ORTHOLOGUE AFUA_4G09220)"/>
    <property type="match status" value="1"/>
</dbReference>
<evidence type="ECO:0000256" key="1">
    <source>
        <dbReference type="ARBA" id="ARBA00023002"/>
    </source>
</evidence>
<organism evidence="3 4">
    <name type="scientific">Hypsizygus marmoreus</name>
    <name type="common">White beech mushroom</name>
    <name type="synonym">Agaricus marmoreus</name>
    <dbReference type="NCBI Taxonomy" id="39966"/>
    <lineage>
        <taxon>Eukaryota</taxon>
        <taxon>Fungi</taxon>
        <taxon>Dikarya</taxon>
        <taxon>Basidiomycota</taxon>
        <taxon>Agaricomycotina</taxon>
        <taxon>Agaricomycetes</taxon>
        <taxon>Agaricomycetidae</taxon>
        <taxon>Agaricales</taxon>
        <taxon>Tricholomatineae</taxon>
        <taxon>Lyophyllaceae</taxon>
        <taxon>Hypsizygus</taxon>
    </lineage>
</organism>
<dbReference type="GO" id="GO:0004497">
    <property type="term" value="F:monooxygenase activity"/>
    <property type="evidence" value="ECO:0007669"/>
    <property type="project" value="UniProtKB-KW"/>
</dbReference>
<dbReference type="EMBL" id="LUEZ02000071">
    <property type="protein sequence ID" value="RDB19967.1"/>
    <property type="molecule type" value="Genomic_DNA"/>
</dbReference>
<proteinExistence type="predicted"/>
<dbReference type="PANTHER" id="PTHR43539:SF68">
    <property type="entry name" value="FLAVIN-BINDING MONOOXYGENASE-LIKE PROTEIN (AFU_ORTHOLOGUE AFUA_4G09220)"/>
    <property type="match status" value="1"/>
</dbReference>
<dbReference type="InParanoid" id="A0A369JHC4"/>
<dbReference type="STRING" id="39966.A0A369JHC4"/>
<comment type="caution">
    <text evidence="3">The sequence shown here is derived from an EMBL/GenBank/DDBJ whole genome shotgun (WGS) entry which is preliminary data.</text>
</comment>
<dbReference type="AlphaFoldDB" id="A0A369JHC4"/>
<dbReference type="InterPro" id="IPR036188">
    <property type="entry name" value="FAD/NAD-bd_sf"/>
</dbReference>
<gene>
    <name evidence="3" type="primary">YUC3_1</name>
    <name evidence="3" type="ORF">Hypma_013051</name>
</gene>
<dbReference type="GO" id="GO:0050660">
    <property type="term" value="F:flavin adenine dinucleotide binding"/>
    <property type="evidence" value="ECO:0007669"/>
    <property type="project" value="TreeGrafter"/>
</dbReference>
<dbReference type="Proteomes" id="UP000076154">
    <property type="component" value="Unassembled WGS sequence"/>
</dbReference>
<sequence length="321" mass="35029">MGSGRTRGSEREVAARLKALGVPALVVEKNGRVDDKWRNRYEALCLHDPVWYDHMPYLPFPPTWPVYTPALKLAKWLEHYAEALELNVWTSSTVVSAKQDPATSNGTSLSAAATGPSAHSQDGNNDVFKGQMIHSYWHKSARDHLGKKVEVHVPLLSRAAHDIAVDHYENGVGVYSENAVPTAIADRLNTSFPHHMSIELVQRTTKIIAELDKPILNSLRARGFKLNDGIMGIGFGLLAWDHAGGYYLADGDGGVVQKSVLLVSTTAPASSSSTQPLSRPLECTPDIMSRPSISFDSKQDVTGAVKFSHHHASEGQDSLPH</sequence>
<evidence type="ECO:0000313" key="4">
    <source>
        <dbReference type="Proteomes" id="UP000076154"/>
    </source>
</evidence>
<dbReference type="Gene3D" id="3.50.50.60">
    <property type="entry name" value="FAD/NAD(P)-binding domain"/>
    <property type="match status" value="1"/>
</dbReference>
<name>A0A369JHC4_HYPMA</name>
<dbReference type="OrthoDB" id="3258694at2759"/>
<keyword evidence="3" id="KW-0503">Monooxygenase</keyword>
<keyword evidence="4" id="KW-1185">Reference proteome</keyword>
<dbReference type="SUPFAM" id="SSF51905">
    <property type="entry name" value="FAD/NAD(P)-binding domain"/>
    <property type="match status" value="1"/>
</dbReference>
<evidence type="ECO:0000313" key="3">
    <source>
        <dbReference type="EMBL" id="RDB19967.1"/>
    </source>
</evidence>
<dbReference type="InterPro" id="IPR050982">
    <property type="entry name" value="Auxin_biosynth/cation_transpt"/>
</dbReference>
<keyword evidence="1" id="KW-0560">Oxidoreductase</keyword>
<reference evidence="3" key="1">
    <citation type="submission" date="2018-04" db="EMBL/GenBank/DDBJ databases">
        <title>Whole genome sequencing of Hypsizygus marmoreus.</title>
        <authorList>
            <person name="Choi I.-G."/>
            <person name="Min B."/>
            <person name="Kim J.-G."/>
            <person name="Kim S."/>
            <person name="Oh Y.-L."/>
            <person name="Kong W.-S."/>
            <person name="Park H."/>
            <person name="Jeong J."/>
            <person name="Song E.-S."/>
        </authorList>
    </citation>
    <scope>NUCLEOTIDE SEQUENCE [LARGE SCALE GENOMIC DNA]</scope>
    <source>
        <strain evidence="3">51987-8</strain>
    </source>
</reference>
<evidence type="ECO:0000256" key="2">
    <source>
        <dbReference type="SAM" id="MobiDB-lite"/>
    </source>
</evidence>
<feature type="region of interest" description="Disordered" evidence="2">
    <location>
        <begin position="99"/>
        <end position="124"/>
    </location>
</feature>